<keyword evidence="4" id="KW-0131">Cell cycle</keyword>
<dbReference type="InterPro" id="IPR024757">
    <property type="entry name" value="FtsZ_C"/>
</dbReference>
<comment type="subunit">
    <text evidence="4">Homodimer. Polymerizes to form a dynamic ring structure in a strictly GTP-dependent manner. Interacts directly with several other division proteins.</text>
</comment>
<dbReference type="GO" id="GO:0043093">
    <property type="term" value="P:FtsZ-dependent cytokinesis"/>
    <property type="evidence" value="ECO:0007669"/>
    <property type="project" value="UniProtKB-UniRule"/>
</dbReference>
<dbReference type="InterPro" id="IPR008280">
    <property type="entry name" value="Tub_FtsZ_C"/>
</dbReference>
<dbReference type="SMART" id="SM00864">
    <property type="entry name" value="Tubulin"/>
    <property type="match status" value="1"/>
</dbReference>
<dbReference type="SUPFAM" id="SSF55307">
    <property type="entry name" value="Tubulin C-terminal domain-like"/>
    <property type="match status" value="1"/>
</dbReference>
<evidence type="ECO:0000256" key="3">
    <source>
        <dbReference type="ARBA" id="ARBA00023134"/>
    </source>
</evidence>
<evidence type="ECO:0000313" key="9">
    <source>
        <dbReference type="EMBL" id="KKR98771.1"/>
    </source>
</evidence>
<dbReference type="Gene3D" id="3.30.1330.20">
    <property type="entry name" value="Tubulin/FtsZ, C-terminal domain"/>
    <property type="match status" value="1"/>
</dbReference>
<dbReference type="GO" id="GO:0051258">
    <property type="term" value="P:protein polymerization"/>
    <property type="evidence" value="ECO:0007669"/>
    <property type="project" value="UniProtKB-UniRule"/>
</dbReference>
<accession>A0A0G0VGL3</accession>
<dbReference type="EMBL" id="LCAU01000001">
    <property type="protein sequence ID" value="KKR98771.1"/>
    <property type="molecule type" value="Genomic_DNA"/>
</dbReference>
<protein>
    <recommendedName>
        <fullName evidence="4 5">Cell division protein FtsZ</fullName>
    </recommendedName>
</protein>
<dbReference type="Pfam" id="PF00091">
    <property type="entry name" value="Tubulin"/>
    <property type="match status" value="1"/>
</dbReference>
<dbReference type="InterPro" id="IPR045061">
    <property type="entry name" value="FtsZ/CetZ"/>
</dbReference>
<evidence type="ECO:0000256" key="1">
    <source>
        <dbReference type="ARBA" id="ARBA00009690"/>
    </source>
</evidence>
<dbReference type="InterPro" id="IPR018316">
    <property type="entry name" value="Tubulin/FtsZ_2-layer-sand-dom"/>
</dbReference>
<dbReference type="SMART" id="SM00865">
    <property type="entry name" value="Tubulin_C"/>
    <property type="match status" value="1"/>
</dbReference>
<comment type="function">
    <text evidence="4">Essential cell division protein that forms a contractile ring structure (Z ring) at the future cell division site. The regulation of the ring assembly controls the timing and the location of cell division. One of the functions of the FtsZ ring is to recruit other cell division proteins to the septum to produce a new cell wall between the dividing cells. Binds GTP and shows GTPase activity.</text>
</comment>
<comment type="caution">
    <text evidence="9">The sequence shown here is derived from an EMBL/GenBank/DDBJ whole genome shotgun (WGS) entry which is preliminary data.</text>
</comment>
<feature type="domain" description="Tubulin/FtsZ 2-layer sandwich" evidence="8">
    <location>
        <begin position="207"/>
        <end position="324"/>
    </location>
</feature>
<keyword evidence="4 9" id="KW-0132">Cell division</keyword>
<evidence type="ECO:0000259" key="7">
    <source>
        <dbReference type="SMART" id="SM00864"/>
    </source>
</evidence>
<dbReference type="GO" id="GO:0003924">
    <property type="term" value="F:GTPase activity"/>
    <property type="evidence" value="ECO:0007669"/>
    <property type="project" value="UniProtKB-UniRule"/>
</dbReference>
<dbReference type="Gene3D" id="3.40.50.1440">
    <property type="entry name" value="Tubulin/FtsZ, GTPase domain"/>
    <property type="match status" value="1"/>
</dbReference>
<gene>
    <name evidence="4" type="primary">ftsZ</name>
    <name evidence="9" type="ORF">UU48_C0001G0126</name>
</gene>
<evidence type="ECO:0000259" key="8">
    <source>
        <dbReference type="SMART" id="SM00865"/>
    </source>
</evidence>
<comment type="similarity">
    <text evidence="1 4">Belongs to the FtsZ family.</text>
</comment>
<dbReference type="InterPro" id="IPR036525">
    <property type="entry name" value="Tubulin/FtsZ_GTPase_sf"/>
</dbReference>
<reference evidence="9 10" key="1">
    <citation type="journal article" date="2015" name="Nature">
        <title>rRNA introns, odd ribosomes, and small enigmatic genomes across a large radiation of phyla.</title>
        <authorList>
            <person name="Brown C.T."/>
            <person name="Hug L.A."/>
            <person name="Thomas B.C."/>
            <person name="Sharon I."/>
            <person name="Castelle C.J."/>
            <person name="Singh A."/>
            <person name="Wilkins M.J."/>
            <person name="Williams K.H."/>
            <person name="Banfield J.F."/>
        </authorList>
    </citation>
    <scope>NUCLEOTIDE SEQUENCE [LARGE SCALE GENOMIC DNA]</scope>
</reference>
<dbReference type="InterPro" id="IPR037103">
    <property type="entry name" value="Tubulin/FtsZ-like_C"/>
</dbReference>
<evidence type="ECO:0000256" key="2">
    <source>
        <dbReference type="ARBA" id="ARBA00022741"/>
    </source>
</evidence>
<dbReference type="InterPro" id="IPR003008">
    <property type="entry name" value="Tubulin_FtsZ_GTPase"/>
</dbReference>
<sequence length="430" mass="45720">MAEVKPDIETFAKIKVCGIGGGGGAAINRMITDKIKSVDFIAINTDIQALHHSLASVKIAIGKTVTRGLGAGMNPDLGRRAAEENQNEIRNALNGADMVFLTCGLGGGTGTGAVGEVAKLAKDIGALTVAVVTKPFAFEGAQRRRIAEEGFNQLIQYVDTVITIPNDRVLQIIDKKTSLIDAFNIVDDVLRQGVQGISELITIPGLINVDFADVKAIMENAGSALMGIGRASGENRAVEAAKQAIASPLLELSVDGAKGILFTITGGHDLGMHEVAEAAKVVTGSADEDAKIIFGAIIDEDLKEEVRITVVATGFDHHERRRGSGSVEVPVQGTWTPSAFLRVREEEERKERIRPTISSSTPLSSSVSSVSSISLKPRPIFEEARPISTSQAVVHSSPPPSMPKLAPKVQPPPTEEEELEIPAFIRKKMM</sequence>
<dbReference type="Proteomes" id="UP000034746">
    <property type="component" value="Unassembled WGS sequence"/>
</dbReference>
<dbReference type="GO" id="GO:0000917">
    <property type="term" value="P:division septum assembly"/>
    <property type="evidence" value="ECO:0007669"/>
    <property type="project" value="UniProtKB-KW"/>
</dbReference>
<keyword evidence="3 4" id="KW-0342">GTP-binding</keyword>
<dbReference type="PATRIC" id="fig|1618997.3.peg.128"/>
<dbReference type="AlphaFoldDB" id="A0A0G0VGL3"/>
<feature type="binding site" evidence="4">
    <location>
        <begin position="108"/>
        <end position="110"/>
    </location>
    <ligand>
        <name>GTP</name>
        <dbReference type="ChEBI" id="CHEBI:37565"/>
    </ligand>
</feature>
<keyword evidence="4" id="KW-0963">Cytoplasm</keyword>
<dbReference type="InterPro" id="IPR000158">
    <property type="entry name" value="Cell_div_FtsZ"/>
</dbReference>
<evidence type="ECO:0000256" key="6">
    <source>
        <dbReference type="SAM" id="MobiDB-lite"/>
    </source>
</evidence>
<dbReference type="PANTHER" id="PTHR30314">
    <property type="entry name" value="CELL DIVISION PROTEIN FTSZ-RELATED"/>
    <property type="match status" value="1"/>
</dbReference>
<comment type="caution">
    <text evidence="4">Lacks conserved residue(s) required for the propagation of feature annotation.</text>
</comment>
<organism evidence="9 10">
    <name type="scientific">Candidatus Uhrbacteria bacterium GW2011_GWF2_41_16</name>
    <dbReference type="NCBI Taxonomy" id="1618997"/>
    <lineage>
        <taxon>Bacteria</taxon>
        <taxon>Candidatus Uhriibacteriota</taxon>
    </lineage>
</organism>
<feature type="region of interest" description="Disordered" evidence="6">
    <location>
        <begin position="384"/>
        <end position="421"/>
    </location>
</feature>
<feature type="binding site" evidence="4">
    <location>
        <position position="187"/>
    </location>
    <ligand>
        <name>GTP</name>
        <dbReference type="ChEBI" id="CHEBI:37565"/>
    </ligand>
</feature>
<evidence type="ECO:0000256" key="5">
    <source>
        <dbReference type="NCBIfam" id="TIGR00065"/>
    </source>
</evidence>
<feature type="domain" description="Tubulin/FtsZ GTPase" evidence="7">
    <location>
        <begin position="13"/>
        <end position="205"/>
    </location>
</feature>
<dbReference type="PANTHER" id="PTHR30314:SF3">
    <property type="entry name" value="MITOCHONDRIAL DIVISION PROTEIN FSZA"/>
    <property type="match status" value="1"/>
</dbReference>
<keyword evidence="4" id="KW-0717">Septation</keyword>
<evidence type="ECO:0000256" key="4">
    <source>
        <dbReference type="HAMAP-Rule" id="MF_00909"/>
    </source>
</evidence>
<dbReference type="GO" id="GO:0005737">
    <property type="term" value="C:cytoplasm"/>
    <property type="evidence" value="ECO:0007669"/>
    <property type="project" value="UniProtKB-SubCell"/>
</dbReference>
<dbReference type="CDD" id="cd02201">
    <property type="entry name" value="FtsZ_type1"/>
    <property type="match status" value="1"/>
</dbReference>
<feature type="binding site" evidence="4">
    <location>
        <position position="143"/>
    </location>
    <ligand>
        <name>GTP</name>
        <dbReference type="ChEBI" id="CHEBI:37565"/>
    </ligand>
</feature>
<keyword evidence="2 4" id="KW-0547">Nucleotide-binding</keyword>
<dbReference type="PRINTS" id="PR00423">
    <property type="entry name" value="CELLDVISFTSZ"/>
</dbReference>
<dbReference type="GO" id="GO:0005525">
    <property type="term" value="F:GTP binding"/>
    <property type="evidence" value="ECO:0007669"/>
    <property type="project" value="UniProtKB-UniRule"/>
</dbReference>
<dbReference type="Pfam" id="PF12327">
    <property type="entry name" value="FtsZ_C"/>
    <property type="match status" value="1"/>
</dbReference>
<dbReference type="HAMAP" id="MF_00909">
    <property type="entry name" value="FtsZ"/>
    <property type="match status" value="1"/>
</dbReference>
<evidence type="ECO:0000313" key="10">
    <source>
        <dbReference type="Proteomes" id="UP000034746"/>
    </source>
</evidence>
<dbReference type="FunFam" id="3.40.50.1440:FF:000001">
    <property type="entry name" value="Cell division protein FtsZ"/>
    <property type="match status" value="1"/>
</dbReference>
<dbReference type="SUPFAM" id="SSF52490">
    <property type="entry name" value="Tubulin nucleotide-binding domain-like"/>
    <property type="match status" value="1"/>
</dbReference>
<feature type="binding site" evidence="4">
    <location>
        <position position="139"/>
    </location>
    <ligand>
        <name>GTP</name>
        <dbReference type="ChEBI" id="CHEBI:37565"/>
    </ligand>
</feature>
<name>A0A0G0VGL3_9BACT</name>
<comment type="subcellular location">
    <subcellularLocation>
        <location evidence="4">Cytoplasm</location>
    </subcellularLocation>
    <text evidence="4">Assembles at midcell at the inner surface of the cytoplasmic membrane.</text>
</comment>
<dbReference type="NCBIfam" id="TIGR00065">
    <property type="entry name" value="ftsZ"/>
    <property type="match status" value="1"/>
</dbReference>
<dbReference type="GO" id="GO:0032153">
    <property type="term" value="C:cell division site"/>
    <property type="evidence" value="ECO:0007669"/>
    <property type="project" value="UniProtKB-UniRule"/>
</dbReference>
<proteinExistence type="inferred from homology"/>